<accession>A0AAD4Q540</accession>
<evidence type="ECO:0000313" key="2">
    <source>
        <dbReference type="EMBL" id="KAH8703896.1"/>
    </source>
</evidence>
<evidence type="ECO:0000259" key="1">
    <source>
        <dbReference type="PROSITE" id="PS50846"/>
    </source>
</evidence>
<keyword evidence="3" id="KW-1185">Reference proteome</keyword>
<dbReference type="GO" id="GO:0046872">
    <property type="term" value="F:metal ion binding"/>
    <property type="evidence" value="ECO:0007669"/>
    <property type="project" value="InterPro"/>
</dbReference>
<evidence type="ECO:0000313" key="3">
    <source>
        <dbReference type="Proteomes" id="UP001201262"/>
    </source>
</evidence>
<proteinExistence type="predicted"/>
<comment type="caution">
    <text evidence="2">The sequence shown here is derived from an EMBL/GenBank/DDBJ whole genome shotgun (WGS) entry which is preliminary data.</text>
</comment>
<dbReference type="Gene3D" id="3.30.70.100">
    <property type="match status" value="1"/>
</dbReference>
<gene>
    <name evidence="2" type="ORF">BGW36DRAFT_93552</name>
</gene>
<dbReference type="Proteomes" id="UP001201262">
    <property type="component" value="Unassembled WGS sequence"/>
</dbReference>
<dbReference type="SUPFAM" id="SSF55008">
    <property type="entry name" value="HMA, heavy metal-associated domain"/>
    <property type="match status" value="1"/>
</dbReference>
<dbReference type="GeneID" id="70252995"/>
<dbReference type="PROSITE" id="PS50846">
    <property type="entry name" value="HMA_2"/>
    <property type="match status" value="1"/>
</dbReference>
<feature type="domain" description="HMA" evidence="1">
    <location>
        <begin position="3"/>
        <end position="68"/>
    </location>
</feature>
<dbReference type="Pfam" id="PF00403">
    <property type="entry name" value="HMA"/>
    <property type="match status" value="1"/>
</dbReference>
<organism evidence="2 3">
    <name type="scientific">Talaromyces proteolyticus</name>
    <dbReference type="NCBI Taxonomy" id="1131652"/>
    <lineage>
        <taxon>Eukaryota</taxon>
        <taxon>Fungi</taxon>
        <taxon>Dikarya</taxon>
        <taxon>Ascomycota</taxon>
        <taxon>Pezizomycotina</taxon>
        <taxon>Eurotiomycetes</taxon>
        <taxon>Eurotiomycetidae</taxon>
        <taxon>Eurotiales</taxon>
        <taxon>Trichocomaceae</taxon>
        <taxon>Talaromyces</taxon>
        <taxon>Talaromyces sect. Bacilispori</taxon>
    </lineage>
</organism>
<dbReference type="InterPro" id="IPR006121">
    <property type="entry name" value="HMA_dom"/>
</dbReference>
<sequence length="106" mass="11935">MAQNQYKFGVQMRCSGCSRTIEDAISGVDDLKTLDVSLEHKSVLVTVRPSLSYEEVLTIIKETGKNVRSGEANGQARGFESIIWGREAQLSFLMTFLLFYMSVRCF</sequence>
<dbReference type="EMBL" id="JAJTJA010000002">
    <property type="protein sequence ID" value="KAH8703896.1"/>
    <property type="molecule type" value="Genomic_DNA"/>
</dbReference>
<name>A0AAD4Q540_9EURO</name>
<reference evidence="2" key="1">
    <citation type="submission" date="2021-12" db="EMBL/GenBank/DDBJ databases">
        <title>Convergent genome expansion in fungi linked to evolution of root-endophyte symbiosis.</title>
        <authorList>
            <consortium name="DOE Joint Genome Institute"/>
            <person name="Ke Y.-H."/>
            <person name="Bonito G."/>
            <person name="Liao H.-L."/>
            <person name="Looney B."/>
            <person name="Rojas-Flechas A."/>
            <person name="Nash J."/>
            <person name="Hameed K."/>
            <person name="Schadt C."/>
            <person name="Martin F."/>
            <person name="Crous P.W."/>
            <person name="Miettinen O."/>
            <person name="Magnuson J.K."/>
            <person name="Labbe J."/>
            <person name="Jacobson D."/>
            <person name="Doktycz M.J."/>
            <person name="Veneault-Fourrey C."/>
            <person name="Kuo A."/>
            <person name="Mondo S."/>
            <person name="Calhoun S."/>
            <person name="Riley R."/>
            <person name="Ohm R."/>
            <person name="LaButti K."/>
            <person name="Andreopoulos B."/>
            <person name="Pangilinan J."/>
            <person name="Nolan M."/>
            <person name="Tritt A."/>
            <person name="Clum A."/>
            <person name="Lipzen A."/>
            <person name="Daum C."/>
            <person name="Barry K."/>
            <person name="Grigoriev I.V."/>
            <person name="Vilgalys R."/>
        </authorList>
    </citation>
    <scope>NUCLEOTIDE SEQUENCE</scope>
    <source>
        <strain evidence="2">PMI_201</strain>
    </source>
</reference>
<dbReference type="CDD" id="cd00371">
    <property type="entry name" value="HMA"/>
    <property type="match status" value="1"/>
</dbReference>
<protein>
    <recommendedName>
        <fullName evidence="1">HMA domain-containing protein</fullName>
    </recommendedName>
</protein>
<dbReference type="InterPro" id="IPR036163">
    <property type="entry name" value="HMA_dom_sf"/>
</dbReference>
<dbReference type="RefSeq" id="XP_046076914.1">
    <property type="nucleotide sequence ID" value="XM_046222709.1"/>
</dbReference>
<dbReference type="AlphaFoldDB" id="A0AAD4Q540"/>